<name>A0AA88U6U6_9ASTE</name>
<dbReference type="Pfam" id="PF00498">
    <property type="entry name" value="FHA"/>
    <property type="match status" value="1"/>
</dbReference>
<reference evidence="3" key="1">
    <citation type="submission" date="2022-12" db="EMBL/GenBank/DDBJ databases">
        <title>Draft genome assemblies for two species of Escallonia (Escalloniales).</title>
        <authorList>
            <person name="Chanderbali A."/>
            <person name="Dervinis C."/>
            <person name="Anghel I."/>
            <person name="Soltis D."/>
            <person name="Soltis P."/>
            <person name="Zapata F."/>
        </authorList>
    </citation>
    <scope>NUCLEOTIDE SEQUENCE</scope>
    <source>
        <strain evidence="3">UCBG92.1500</strain>
        <tissue evidence="3">Leaf</tissue>
    </source>
</reference>
<evidence type="ECO:0000256" key="1">
    <source>
        <dbReference type="SAM" id="MobiDB-lite"/>
    </source>
</evidence>
<protein>
    <recommendedName>
        <fullName evidence="2">FHA domain-containing protein</fullName>
    </recommendedName>
</protein>
<evidence type="ECO:0000313" key="3">
    <source>
        <dbReference type="EMBL" id="KAK2972975.1"/>
    </source>
</evidence>
<dbReference type="SUPFAM" id="SSF49879">
    <property type="entry name" value="SMAD/FHA domain"/>
    <property type="match status" value="1"/>
</dbReference>
<dbReference type="Gene3D" id="2.60.200.20">
    <property type="match status" value="1"/>
</dbReference>
<dbReference type="Proteomes" id="UP001187471">
    <property type="component" value="Unassembled WGS sequence"/>
</dbReference>
<gene>
    <name evidence="3" type="ORF">RJ640_022032</name>
</gene>
<feature type="domain" description="FHA" evidence="2">
    <location>
        <begin position="29"/>
        <end position="81"/>
    </location>
</feature>
<sequence>MEEGSSLKLTIEKGPREGEALEFRPGSLIRIGRVARGNTIAIKDAGISSKHLTIGYDYELGRWVVSDLGSSNGTVLNGATLPPSSPAGLGDGDTIKIGELTAIGVRIHTEGDVGLRRNPRRRGAGAEGTGAVNRSRRGNAKADLGVISENEELELELEKGGDLESNTAAAVVAESRGRRGIAKANLGANRENGELGLEETRGALGCNAVLAAESRSRRGRNLALVSESNDLELGLEKGGGKAVVEVAAGKRNGRGRPRKDRTLKGELEDVEKVEGTDNVGSIELRKGRQVSTRRTRSSRKEENLGMPEGLILKGGNPKEPDTLVSVGDRKTRGGNRSKKIVGNETLENVENRCLVEEVLEGLTSGREDFDAIQIDVLKEEEVGKGSYLGIMESNAVQVDIMEEEVGKRLGLGQEACEALQVDVLREVEVGKGLDLGQEACEEMATKSGVKDREGPDLEKMTLGEWFDYLEVYLPRQIREETDQMILEMKQKAEQFQEFMSQRKYAKEKDKVPMG</sequence>
<dbReference type="InterPro" id="IPR000253">
    <property type="entry name" value="FHA_dom"/>
</dbReference>
<comment type="caution">
    <text evidence="3">The sequence shown here is derived from an EMBL/GenBank/DDBJ whole genome shotgun (WGS) entry which is preliminary data.</text>
</comment>
<dbReference type="InterPro" id="IPR050923">
    <property type="entry name" value="Cell_Proc_Reg/RNA_Proc"/>
</dbReference>
<dbReference type="EMBL" id="JAVXUO010002474">
    <property type="protein sequence ID" value="KAK2972975.1"/>
    <property type="molecule type" value="Genomic_DNA"/>
</dbReference>
<evidence type="ECO:0000259" key="2">
    <source>
        <dbReference type="PROSITE" id="PS50006"/>
    </source>
</evidence>
<dbReference type="AlphaFoldDB" id="A0AA88U6U6"/>
<organism evidence="3 4">
    <name type="scientific">Escallonia rubra</name>
    <dbReference type="NCBI Taxonomy" id="112253"/>
    <lineage>
        <taxon>Eukaryota</taxon>
        <taxon>Viridiplantae</taxon>
        <taxon>Streptophyta</taxon>
        <taxon>Embryophyta</taxon>
        <taxon>Tracheophyta</taxon>
        <taxon>Spermatophyta</taxon>
        <taxon>Magnoliopsida</taxon>
        <taxon>eudicotyledons</taxon>
        <taxon>Gunneridae</taxon>
        <taxon>Pentapetalae</taxon>
        <taxon>asterids</taxon>
        <taxon>campanulids</taxon>
        <taxon>Escalloniales</taxon>
        <taxon>Escalloniaceae</taxon>
        <taxon>Escallonia</taxon>
    </lineage>
</organism>
<keyword evidence="4" id="KW-1185">Reference proteome</keyword>
<dbReference type="SMART" id="SM00240">
    <property type="entry name" value="FHA"/>
    <property type="match status" value="1"/>
</dbReference>
<dbReference type="PROSITE" id="PS50006">
    <property type="entry name" value="FHA_DOMAIN"/>
    <property type="match status" value="1"/>
</dbReference>
<feature type="region of interest" description="Disordered" evidence="1">
    <location>
        <begin position="115"/>
        <end position="137"/>
    </location>
</feature>
<accession>A0AA88U6U6</accession>
<dbReference type="InterPro" id="IPR008984">
    <property type="entry name" value="SMAD_FHA_dom_sf"/>
</dbReference>
<proteinExistence type="predicted"/>
<dbReference type="PANTHER" id="PTHR23308">
    <property type="entry name" value="NUCLEAR INHIBITOR OF PROTEIN PHOSPHATASE-1"/>
    <property type="match status" value="1"/>
</dbReference>
<evidence type="ECO:0000313" key="4">
    <source>
        <dbReference type="Proteomes" id="UP001187471"/>
    </source>
</evidence>